<dbReference type="EMBL" id="JABERL010000023">
    <property type="protein sequence ID" value="NNH78012.1"/>
    <property type="molecule type" value="Genomic_DNA"/>
</dbReference>
<sequence length="141" mass="15645">MGLNFRKSFKIAPGVRLNVGKKGISSVSVGGKGARMSVGKKGTRTTVGIPGTGLSYSSHQSFKKTNKSQEQREQPQTLFNNDMPLPLSYQNDSREVSILLGLGIFFLPYIFSWFTLRQGHTTLARVISFGWMILLILMMKS</sequence>
<feature type="transmembrane region" description="Helical" evidence="2">
    <location>
        <begin position="122"/>
        <end position="139"/>
    </location>
</feature>
<gene>
    <name evidence="4" type="ORF">HLH17_10125</name>
</gene>
<accession>A0A7Y2RG04</accession>
<organism evidence="4 5">
    <name type="scientific">Acinetobacter terrae</name>
    <dbReference type="NCBI Taxonomy" id="2731247"/>
    <lineage>
        <taxon>Bacteria</taxon>
        <taxon>Pseudomonadati</taxon>
        <taxon>Pseudomonadota</taxon>
        <taxon>Gammaproteobacteria</taxon>
        <taxon>Moraxellales</taxon>
        <taxon>Moraxellaceae</taxon>
        <taxon>Acinetobacter</taxon>
        <taxon>Acinetobacter Taxon 24</taxon>
    </lineage>
</organism>
<feature type="region of interest" description="Disordered" evidence="1">
    <location>
        <begin position="35"/>
        <end position="81"/>
    </location>
</feature>
<dbReference type="RefSeq" id="WP_171540515.1">
    <property type="nucleotide sequence ID" value="NZ_JABERL010000023.1"/>
</dbReference>
<keyword evidence="2" id="KW-1133">Transmembrane helix</keyword>
<dbReference type="InterPro" id="IPR025330">
    <property type="entry name" value="DUF4236"/>
</dbReference>
<dbReference type="AlphaFoldDB" id="A0A7Y2RG04"/>
<evidence type="ECO:0000313" key="5">
    <source>
        <dbReference type="Proteomes" id="UP000569202"/>
    </source>
</evidence>
<dbReference type="Proteomes" id="UP000569202">
    <property type="component" value="Unassembled WGS sequence"/>
</dbReference>
<feature type="domain" description="DUF4236" evidence="3">
    <location>
        <begin position="3"/>
        <end position="57"/>
    </location>
</feature>
<reference evidence="4 5" key="1">
    <citation type="submission" date="2020-04" db="EMBL/GenBank/DDBJ databases">
        <title>Acinetobacter Taxon 24.</title>
        <authorList>
            <person name="Nemec A."/>
            <person name="Radolfova-Krizova L."/>
            <person name="Higgins P.G."/>
            <person name="Spanelova P."/>
        </authorList>
    </citation>
    <scope>NUCLEOTIDE SEQUENCE [LARGE SCALE GENOMIC DNA]</scope>
    <source>
        <strain evidence="4 5">ANC 5380</strain>
    </source>
</reference>
<keyword evidence="2" id="KW-0472">Membrane</keyword>
<feature type="transmembrane region" description="Helical" evidence="2">
    <location>
        <begin position="96"/>
        <end position="116"/>
    </location>
</feature>
<dbReference type="Pfam" id="PF14020">
    <property type="entry name" value="DUF4236"/>
    <property type="match status" value="1"/>
</dbReference>
<evidence type="ECO:0000256" key="1">
    <source>
        <dbReference type="SAM" id="MobiDB-lite"/>
    </source>
</evidence>
<evidence type="ECO:0000313" key="4">
    <source>
        <dbReference type="EMBL" id="NNH78012.1"/>
    </source>
</evidence>
<evidence type="ECO:0000256" key="2">
    <source>
        <dbReference type="SAM" id="Phobius"/>
    </source>
</evidence>
<protein>
    <submittedName>
        <fullName evidence="4">DUF4236 domain-containing protein</fullName>
    </submittedName>
</protein>
<proteinExistence type="predicted"/>
<comment type="caution">
    <text evidence="4">The sequence shown here is derived from an EMBL/GenBank/DDBJ whole genome shotgun (WGS) entry which is preliminary data.</text>
</comment>
<evidence type="ECO:0000259" key="3">
    <source>
        <dbReference type="Pfam" id="PF14020"/>
    </source>
</evidence>
<name>A0A7Y2RG04_9GAMM</name>
<keyword evidence="2" id="KW-0812">Transmembrane</keyword>